<dbReference type="InterPro" id="IPR018247">
    <property type="entry name" value="EF_Hand_1_Ca_BS"/>
</dbReference>
<dbReference type="GO" id="GO:0008233">
    <property type="term" value="F:peptidase activity"/>
    <property type="evidence" value="ECO:0007669"/>
    <property type="project" value="UniProtKB-KW"/>
</dbReference>
<keyword evidence="5" id="KW-0134">Cell wall</keyword>
<keyword evidence="11" id="KW-0472">Membrane</keyword>
<dbReference type="NCBIfam" id="TIGR04207">
    <property type="entry name" value="halo_sig_pep"/>
    <property type="match status" value="1"/>
</dbReference>
<evidence type="ECO:0000256" key="1">
    <source>
        <dbReference type="ARBA" id="ARBA00004236"/>
    </source>
</evidence>
<evidence type="ECO:0000256" key="3">
    <source>
        <dbReference type="ARBA" id="ARBA00009327"/>
    </source>
</evidence>
<keyword evidence="15" id="KW-0645">Protease</keyword>
<evidence type="ECO:0000313" key="16">
    <source>
        <dbReference type="Proteomes" id="UP000663525"/>
    </source>
</evidence>
<keyword evidence="9" id="KW-0732">Signal</keyword>
<reference evidence="15" key="1">
    <citation type="submission" date="2020-11" db="EMBL/GenBank/DDBJ databases">
        <title>Carbohydrate-dependent, anaerobic sulfur respiration: A novel catabolism in halophilic archaea.</title>
        <authorList>
            <person name="Sorokin D.Y."/>
            <person name="Messina E."/>
            <person name="Smedile F."/>
            <person name="La Cono V."/>
            <person name="Hallsworth J.E."/>
            <person name="Yakimov M.M."/>
        </authorList>
    </citation>
    <scope>NUCLEOTIDE SEQUENCE</scope>
    <source>
        <strain evidence="15">HSR12-1</strain>
    </source>
</reference>
<keyword evidence="10" id="KW-1133">Transmembrane helix</keyword>
<evidence type="ECO:0000256" key="4">
    <source>
        <dbReference type="ARBA" id="ARBA00022475"/>
    </source>
</evidence>
<keyword evidence="4" id="KW-1003">Cell membrane</keyword>
<keyword evidence="6" id="KW-0964">Secreted</keyword>
<accession>A0A897MYR0</accession>
<dbReference type="GO" id="GO:0006508">
    <property type="term" value="P:proteolysis"/>
    <property type="evidence" value="ECO:0007669"/>
    <property type="project" value="UniProtKB-KW"/>
</dbReference>
<evidence type="ECO:0000256" key="12">
    <source>
        <dbReference type="ARBA" id="ARBA00023180"/>
    </source>
</evidence>
<gene>
    <name evidence="15" type="primary">aprE</name>
    <name evidence="15" type="ORF">HSR121_2923</name>
</gene>
<dbReference type="GO" id="GO:0005886">
    <property type="term" value="C:plasma membrane"/>
    <property type="evidence" value="ECO:0007669"/>
    <property type="project" value="UniProtKB-SubCell"/>
</dbReference>
<keyword evidence="12" id="KW-0325">Glycoprotein</keyword>
<dbReference type="Proteomes" id="UP000663525">
    <property type="component" value="Chromosome"/>
</dbReference>
<dbReference type="InterPro" id="IPR026452">
    <property type="entry name" value="Surf_glycop_sig_pep"/>
</dbReference>
<name>A0A897MYR0_9EURY</name>
<keyword evidence="8" id="KW-0812">Transmembrane</keyword>
<feature type="compositionally biased region" description="Acidic residues" evidence="13">
    <location>
        <begin position="1669"/>
        <end position="1681"/>
    </location>
</feature>
<evidence type="ECO:0000256" key="6">
    <source>
        <dbReference type="ARBA" id="ARBA00022525"/>
    </source>
</evidence>
<proteinExistence type="inferred from homology"/>
<evidence type="ECO:0000256" key="10">
    <source>
        <dbReference type="ARBA" id="ARBA00022989"/>
    </source>
</evidence>
<feature type="compositionally biased region" description="Low complexity" evidence="13">
    <location>
        <begin position="1658"/>
        <end position="1668"/>
    </location>
</feature>
<protein>
    <submittedName>
        <fullName evidence="15">Subtilisin-like serine protease</fullName>
    </submittedName>
</protein>
<sequence length="1707" mass="181500">MTGNTTTPAEKLRAVFLAVLMVGSVFAMGVTLTGSVAAADDPVSGNASVDVVPTVRADDPGDSMTVSFDINTNAGSGASTYYIDVSEFNETIPADVALTNNGSSATVDGINYNPSEERIEVDYTSNSANDIETISIDVGGSGDLTGADADTTLNTSEVNPGSEFSLSVREDGQNDASDADFTVEADDIEVNSVEHNSGTALGENATLTVNSDSPLTYASDDTEVVDSNIDGTITVEQPELGNRSVSLDGATSVEAENYIVGSHSLYVASEDVTDGTPATNADAVSSEGAYDVDDLRLELETEEGEVANEDVIVYNSQQTVEGDVYLTSENASEDLLADDRVVDYEFVDPDGSVVANGDTNTGEFSVSETWDATRTNNSNKRYDGLKYNVNVGDDGVDNGNQSSDTFTTLLDINWEIDGVDVEDADVTHDETVQISGTVEDGSGNAIDNYRVGTSMYDEDNNVAKTGTTRTGNDGQFSFTFRFNDGVQDPELSTIYGDDPNGYGVQLGTHNVSQVDFGFENTANGIDHSATRYGTLPTEPQEASIDIEAQDDSPLNFEDTYTIEVTDEDGDPIEGARVYVDGEFDIEDGDTDYNDFEDAGNFTVDSSGSITQGTPVVDEENDVLEGVHLTTNSSGIVEFTATPLDNFAANVTAEDTTIETPDFTTITPESSDDNGQNGEFEIYGQPDYAQKNLQEFTVGDPSPVNVIGLEVEDPQTENPDSATDDSPTYTNILTDDGPAVVEVLPLAEDTDERLVGPNDDRLGWDGNQDLDGITQYRVSFELRNESNQLIEPGEEDGEFDRIEIRGPSINATISEDDDTGDVTFDSRNNNVVDAAYDSGEYVFLLRPTSVDEDDAEINHEVHVNGEDPVDLSLDTAGLEVSEFQVDGDEVDEVPGSTTLNLTSVVNAPYDNDAPVNNGRVRLTQTGYDLDANTDARTANVNNGEYEFANVSLGPRGIDDNGDGIGEDVSELVFTAYQYNDSSEDGALERDEVDRAAVEQLDLALNDSLQVEYDAENTSTYSGMDDGAFTLTRGVEYDQIAFYLKYENGDPVNLTDGIDDTEISSLNDLAHNADSEETELVTLSSSGEDLSVRFDEDASNTTAGHYVISDIENNGDANVSSQGSNIEDDDSFVFDSGDTVDAPAQPFTLDIETPDRSYSTNTSETGTFMAADAMLEGEIVGVSGTNVPNSTEDPDDLGHNATDNFNTNVSDIDVGTIGIDRTYRVNATVTDAVGNELNASDFAEIRVNNTGAESGTVDYSPVDGYEGFEIVDDDDGEVEINNENGTFQYDFQPTDDTESDGILNLTWEIEAQEDVDEDPMGVTNTTGGPAAQNPVVEVYDRSGAELPEDDETENQILAKDVSNSLRVEAFPASPNDFVLPDGQTFGFADSDPKSEDTAGTTTTLRDSVVTPDFTEGQVGFLSVTPTGTGDAIMHLTNEVDGENFGDGGAVQITDLNGNDVVFDVLNSNFKVNLTLSETEVGPGDEVTVALTQTSTGNALPANVSVSLIDPSDERIVSELTNEDGEVVLTVPEDASDGTYTVSTRPAGYEPNSVEMSVSSAEPANFEVSSLDAPGTVTQGDDVTASATIENTGETEATQTVEFRFAGDTLATENVTLDGGESQTVEFTVSTEGVDAGTYTHGVFTDDDSQTAELTIEAAQTETPTETPTDSPTEDDTTTEEGDGDGPGFGIAVALVALLGAAMLAARRNN</sequence>
<dbReference type="EMBL" id="CP064787">
    <property type="protein sequence ID" value="QSG07240.1"/>
    <property type="molecule type" value="Genomic_DNA"/>
</dbReference>
<dbReference type="NCBIfam" id="TIGR04126">
    <property type="entry name" value="PGF_CTERM"/>
    <property type="match status" value="1"/>
</dbReference>
<keyword evidence="15" id="KW-0378">Hydrolase</keyword>
<evidence type="ECO:0000256" key="5">
    <source>
        <dbReference type="ARBA" id="ARBA00022512"/>
    </source>
</evidence>
<comment type="similarity">
    <text evidence="3">Belongs to the halobacterial S-layer protein family.</text>
</comment>
<dbReference type="InterPro" id="IPR013783">
    <property type="entry name" value="Ig-like_fold"/>
</dbReference>
<evidence type="ECO:0000256" key="13">
    <source>
        <dbReference type="SAM" id="MobiDB-lite"/>
    </source>
</evidence>
<evidence type="ECO:0000256" key="11">
    <source>
        <dbReference type="ARBA" id="ARBA00023136"/>
    </source>
</evidence>
<evidence type="ECO:0000256" key="2">
    <source>
        <dbReference type="ARBA" id="ARBA00004237"/>
    </source>
</evidence>
<evidence type="ECO:0000313" key="15">
    <source>
        <dbReference type="EMBL" id="QSG07240.1"/>
    </source>
</evidence>
<keyword evidence="7" id="KW-0701">S-layer</keyword>
<evidence type="ECO:0000256" key="9">
    <source>
        <dbReference type="ARBA" id="ARBA00022729"/>
    </source>
</evidence>
<dbReference type="InterPro" id="IPR026371">
    <property type="entry name" value="PGF_CTERM"/>
</dbReference>
<feature type="domain" description="PGF-CTERM archaeal protein-sorting signal" evidence="14">
    <location>
        <begin position="1684"/>
        <end position="1705"/>
    </location>
</feature>
<dbReference type="PROSITE" id="PS00018">
    <property type="entry name" value="EF_HAND_1"/>
    <property type="match status" value="1"/>
</dbReference>
<feature type="region of interest" description="Disordered" evidence="13">
    <location>
        <begin position="1655"/>
        <end position="1685"/>
    </location>
</feature>
<evidence type="ECO:0000256" key="7">
    <source>
        <dbReference type="ARBA" id="ARBA00022601"/>
    </source>
</evidence>
<dbReference type="Gene3D" id="2.60.40.10">
    <property type="entry name" value="Immunoglobulins"/>
    <property type="match status" value="1"/>
</dbReference>
<evidence type="ECO:0000256" key="8">
    <source>
        <dbReference type="ARBA" id="ARBA00022692"/>
    </source>
</evidence>
<dbReference type="GO" id="GO:0030115">
    <property type="term" value="C:S-layer"/>
    <property type="evidence" value="ECO:0007669"/>
    <property type="project" value="UniProtKB-SubCell"/>
</dbReference>
<dbReference type="Pfam" id="PF18204">
    <property type="entry name" value="PGF-CTERM"/>
    <property type="match status" value="1"/>
</dbReference>
<evidence type="ECO:0000259" key="14">
    <source>
        <dbReference type="Pfam" id="PF18204"/>
    </source>
</evidence>
<organism evidence="15 16">
    <name type="scientific">Halapricum desulfuricans</name>
    <dbReference type="NCBI Taxonomy" id="2841257"/>
    <lineage>
        <taxon>Archaea</taxon>
        <taxon>Methanobacteriati</taxon>
        <taxon>Methanobacteriota</taxon>
        <taxon>Stenosarchaea group</taxon>
        <taxon>Halobacteria</taxon>
        <taxon>Halobacteriales</taxon>
        <taxon>Haloarculaceae</taxon>
        <taxon>Halapricum</taxon>
    </lineage>
</organism>
<comment type="subcellular location">
    <subcellularLocation>
        <location evidence="1">Cell membrane</location>
    </subcellularLocation>
    <subcellularLocation>
        <location evidence="2">Secreted</location>
        <location evidence="2">Cell wall</location>
        <location evidence="2">S-layer</location>
    </subcellularLocation>
</comment>